<comment type="caution">
    <text evidence="1">The sequence shown here is derived from an EMBL/GenBank/DDBJ whole genome shotgun (WGS) entry which is preliminary data.</text>
</comment>
<sequence length="216" mass="23738">MAIASSILNGTKNFFMVVIFGINHEESHVTDEDILDSADEQDSGGAPVEQKSPLGYEVTYFSAFYLVMQGVIGTGIFATPASIVKSVGSIGASYLFWVVGFVVTLLQVFMYIEYVTYFRKRSGGQVVYLEQGFSKPQFLIPVSYAAVTVILSFSTSSASAFAQYIFKAADYEYTDWQLRGLSIVPIFLSLVITGASTKLAMRVNNILGFVKVVYNH</sequence>
<organism evidence="1 2">
    <name type="scientific">Ambrosiozyma monospora</name>
    <name type="common">Yeast</name>
    <name type="synonym">Endomycopsis monosporus</name>
    <dbReference type="NCBI Taxonomy" id="43982"/>
    <lineage>
        <taxon>Eukaryota</taxon>
        <taxon>Fungi</taxon>
        <taxon>Dikarya</taxon>
        <taxon>Ascomycota</taxon>
        <taxon>Saccharomycotina</taxon>
        <taxon>Pichiomycetes</taxon>
        <taxon>Pichiales</taxon>
        <taxon>Pichiaceae</taxon>
        <taxon>Ambrosiozyma</taxon>
    </lineage>
</organism>
<keyword evidence="2" id="KW-1185">Reference proteome</keyword>
<protein>
    <submittedName>
        <fullName evidence="1">Unnamed protein product</fullName>
    </submittedName>
</protein>
<dbReference type="Proteomes" id="UP001165064">
    <property type="component" value="Unassembled WGS sequence"/>
</dbReference>
<gene>
    <name evidence="1" type="ORF">Amon02_001132200</name>
</gene>
<evidence type="ECO:0000313" key="1">
    <source>
        <dbReference type="EMBL" id="GMF02015.1"/>
    </source>
</evidence>
<name>A0ACB5U4Y3_AMBMO</name>
<reference evidence="1" key="1">
    <citation type="submission" date="2023-04" db="EMBL/GenBank/DDBJ databases">
        <title>Ambrosiozyma monospora NBRC 10751.</title>
        <authorList>
            <person name="Ichikawa N."/>
            <person name="Sato H."/>
            <person name="Tonouchi N."/>
        </authorList>
    </citation>
    <scope>NUCLEOTIDE SEQUENCE</scope>
    <source>
        <strain evidence="1">NBRC 10751</strain>
    </source>
</reference>
<dbReference type="EMBL" id="BSXS01012269">
    <property type="protein sequence ID" value="GMF02015.1"/>
    <property type="molecule type" value="Genomic_DNA"/>
</dbReference>
<evidence type="ECO:0000313" key="2">
    <source>
        <dbReference type="Proteomes" id="UP001165064"/>
    </source>
</evidence>
<accession>A0ACB5U4Y3</accession>
<proteinExistence type="predicted"/>